<dbReference type="Proteomes" id="UP001153714">
    <property type="component" value="Chromosome 5"/>
</dbReference>
<proteinExistence type="predicted"/>
<sequence length="152" mass="17286">MSSTDCSDSECGEVMQLYQCRNRLAISVSEEKPTESQASSSGAGRAPQRLHLYTEEILKMWNMERIIDKLRTDDQCLTFSGERGLILSTTNCRLHRKLMSLIKSKGAVGAFLCKMKIHVYITINRNENREELRAESAGGKLYRCQYVENGKK</sequence>
<dbReference type="OrthoDB" id="10052789at2759"/>
<evidence type="ECO:0000313" key="2">
    <source>
        <dbReference type="Proteomes" id="UP001153714"/>
    </source>
</evidence>
<evidence type="ECO:0000313" key="1">
    <source>
        <dbReference type="EMBL" id="CAG9793088.1"/>
    </source>
</evidence>
<keyword evidence="2" id="KW-1185">Reference proteome</keyword>
<reference evidence="1" key="1">
    <citation type="submission" date="2021-12" db="EMBL/GenBank/DDBJ databases">
        <authorList>
            <person name="King R."/>
        </authorList>
    </citation>
    <scope>NUCLEOTIDE SEQUENCE</scope>
</reference>
<accession>A0A9N9WHK6</accession>
<dbReference type="EMBL" id="OU893336">
    <property type="protein sequence ID" value="CAG9793088.1"/>
    <property type="molecule type" value="Genomic_DNA"/>
</dbReference>
<gene>
    <name evidence="1" type="ORF">DIATSA_LOCUS10555</name>
</gene>
<organism evidence="1 2">
    <name type="scientific">Diatraea saccharalis</name>
    <name type="common">sugarcane borer</name>
    <dbReference type="NCBI Taxonomy" id="40085"/>
    <lineage>
        <taxon>Eukaryota</taxon>
        <taxon>Metazoa</taxon>
        <taxon>Ecdysozoa</taxon>
        <taxon>Arthropoda</taxon>
        <taxon>Hexapoda</taxon>
        <taxon>Insecta</taxon>
        <taxon>Pterygota</taxon>
        <taxon>Neoptera</taxon>
        <taxon>Endopterygota</taxon>
        <taxon>Lepidoptera</taxon>
        <taxon>Glossata</taxon>
        <taxon>Ditrysia</taxon>
        <taxon>Pyraloidea</taxon>
        <taxon>Crambidae</taxon>
        <taxon>Crambinae</taxon>
        <taxon>Diatraea</taxon>
    </lineage>
</organism>
<dbReference type="AlphaFoldDB" id="A0A9N9WHK6"/>
<reference evidence="1" key="2">
    <citation type="submission" date="2022-10" db="EMBL/GenBank/DDBJ databases">
        <authorList>
            <consortium name="ENA_rothamsted_submissions"/>
            <consortium name="culmorum"/>
            <person name="King R."/>
        </authorList>
    </citation>
    <scope>NUCLEOTIDE SEQUENCE</scope>
</reference>
<protein>
    <submittedName>
        <fullName evidence="1">Uncharacterized protein</fullName>
    </submittedName>
</protein>
<name>A0A9N9WHK6_9NEOP</name>